<reference evidence="2 3" key="1">
    <citation type="submission" date="2018-09" db="EMBL/GenBank/DDBJ databases">
        <title>Murine metabolic-syndrome-specific gut microbial biobank.</title>
        <authorList>
            <person name="Liu C."/>
        </authorList>
    </citation>
    <scope>NUCLEOTIDE SEQUENCE [LARGE SCALE GENOMIC DNA]</scope>
    <source>
        <strain evidence="2 3">8-P5</strain>
    </source>
</reference>
<name>A0A3L7ZNA3_PARDI</name>
<gene>
    <name evidence="2" type="ORF">D7V78_11050</name>
</gene>
<proteinExistence type="predicted"/>
<evidence type="ECO:0000313" key="2">
    <source>
        <dbReference type="EMBL" id="RLT73238.1"/>
    </source>
</evidence>
<sequence>MRLLYRLIVCAVICICSSATLQAQTLIDYQQQKKKEVAERQRVEKQRYESACKKGTLEAFQEYIKLYPKGKYTVDVKNRIEDYNLWSEAVKTNTVEAYNHYISTSKFKSFKDKATEAITELLSVDKWKSIQSSKNIAEIEMFIKTYPKSSCIDSAQKRIHELKGVDFYLANDLINAYQEFNKAGGKYALEQVNQSKFDECQEYWDYNNLTSYSTEEKLLSFLRKYPSGKYSNEISNRIAISKAKSFTMYSGDITFNEALGYAKDETTKNLVKRYVESSKRAYSQHKKQMRKARVKANGGYVQFGLELLDFGWNGISPDRYLNVGYYNIGASVKFGNNKAPVQFEIGIKPGLIFYNYANEDDSYYDSDYETHTKFHLPAYAKLKINLCNIGASSKLYIAGLGFYNIIRNDELENQFSVGGGAGFAWKHWDWLTLYYKQDLDNKYSLDDKFLGTSLIYYF</sequence>
<protein>
    <recommendedName>
        <fullName evidence="4">Outer membrane protein assembly factor BamD</fullName>
    </recommendedName>
</protein>
<accession>A0A3L7ZNA3</accession>
<feature type="signal peptide" evidence="1">
    <location>
        <begin position="1"/>
        <end position="23"/>
    </location>
</feature>
<dbReference type="AlphaFoldDB" id="A0A3L7ZNA3"/>
<keyword evidence="1" id="KW-0732">Signal</keyword>
<dbReference type="RefSeq" id="WP_121736258.1">
    <property type="nucleotide sequence ID" value="NZ_QXXG01000002.1"/>
</dbReference>
<dbReference type="EMBL" id="RAYI01000019">
    <property type="protein sequence ID" value="RLT73238.1"/>
    <property type="molecule type" value="Genomic_DNA"/>
</dbReference>
<feature type="chain" id="PRO_5018298308" description="Outer membrane protein assembly factor BamD" evidence="1">
    <location>
        <begin position="24"/>
        <end position="458"/>
    </location>
</feature>
<dbReference type="OrthoDB" id="1093709at2"/>
<evidence type="ECO:0000256" key="1">
    <source>
        <dbReference type="SAM" id="SignalP"/>
    </source>
</evidence>
<organism evidence="2 3">
    <name type="scientific">Parabacteroides distasonis</name>
    <dbReference type="NCBI Taxonomy" id="823"/>
    <lineage>
        <taxon>Bacteria</taxon>
        <taxon>Pseudomonadati</taxon>
        <taxon>Bacteroidota</taxon>
        <taxon>Bacteroidia</taxon>
        <taxon>Bacteroidales</taxon>
        <taxon>Tannerellaceae</taxon>
        <taxon>Parabacteroides</taxon>
    </lineage>
</organism>
<evidence type="ECO:0008006" key="4">
    <source>
        <dbReference type="Google" id="ProtNLM"/>
    </source>
</evidence>
<dbReference type="Proteomes" id="UP000278164">
    <property type="component" value="Unassembled WGS sequence"/>
</dbReference>
<evidence type="ECO:0000313" key="3">
    <source>
        <dbReference type="Proteomes" id="UP000278164"/>
    </source>
</evidence>
<comment type="caution">
    <text evidence="2">The sequence shown here is derived from an EMBL/GenBank/DDBJ whole genome shotgun (WGS) entry which is preliminary data.</text>
</comment>